<dbReference type="EMBL" id="CM037624">
    <property type="protein sequence ID" value="KAH8010682.1"/>
    <property type="molecule type" value="Genomic_DNA"/>
</dbReference>
<keyword evidence="2" id="KW-1185">Reference proteome</keyword>
<evidence type="ECO:0000313" key="2">
    <source>
        <dbReference type="Proteomes" id="UP000827872"/>
    </source>
</evidence>
<sequence length="89" mass="9938">MLLNYFQHDVIRSGDILQVTNKPAMHQASASRLKPVEEGELPLYAKKSAEEKSGEEGYLAESTQMMESEGEHPLGLQKEGLMQEFELSA</sequence>
<organism evidence="1 2">
    <name type="scientific">Sphaerodactylus townsendi</name>
    <dbReference type="NCBI Taxonomy" id="933632"/>
    <lineage>
        <taxon>Eukaryota</taxon>
        <taxon>Metazoa</taxon>
        <taxon>Chordata</taxon>
        <taxon>Craniata</taxon>
        <taxon>Vertebrata</taxon>
        <taxon>Euteleostomi</taxon>
        <taxon>Lepidosauria</taxon>
        <taxon>Squamata</taxon>
        <taxon>Bifurcata</taxon>
        <taxon>Gekkota</taxon>
        <taxon>Sphaerodactylidae</taxon>
        <taxon>Sphaerodactylus</taxon>
    </lineage>
</organism>
<comment type="caution">
    <text evidence="1">The sequence shown here is derived from an EMBL/GenBank/DDBJ whole genome shotgun (WGS) entry which is preliminary data.</text>
</comment>
<reference evidence="1" key="1">
    <citation type="submission" date="2021-08" db="EMBL/GenBank/DDBJ databases">
        <title>The first chromosome-level gecko genome reveals the dynamic sex chromosomes of Neotropical dwarf geckos (Sphaerodactylidae: Sphaerodactylus).</title>
        <authorList>
            <person name="Pinto B.J."/>
            <person name="Keating S.E."/>
            <person name="Gamble T."/>
        </authorList>
    </citation>
    <scope>NUCLEOTIDE SEQUENCE</scope>
    <source>
        <strain evidence="1">TG3544</strain>
    </source>
</reference>
<dbReference type="Proteomes" id="UP000827872">
    <property type="component" value="Linkage Group LG11"/>
</dbReference>
<proteinExistence type="predicted"/>
<evidence type="ECO:0000313" key="1">
    <source>
        <dbReference type="EMBL" id="KAH8010682.1"/>
    </source>
</evidence>
<accession>A0ACB8FVM9</accession>
<gene>
    <name evidence="1" type="ORF">K3G42_011204</name>
</gene>
<protein>
    <submittedName>
        <fullName evidence="1">Uncharacterized protein</fullName>
    </submittedName>
</protein>
<name>A0ACB8FVM9_9SAUR</name>